<dbReference type="GO" id="GO:0009116">
    <property type="term" value="P:nucleoside metabolic process"/>
    <property type="evidence" value="ECO:0007669"/>
    <property type="project" value="InterPro"/>
</dbReference>
<keyword evidence="6" id="KW-1185">Reference proteome</keyword>
<dbReference type="SUPFAM" id="SSF48403">
    <property type="entry name" value="Ankyrin repeat"/>
    <property type="match status" value="1"/>
</dbReference>
<evidence type="ECO:0008006" key="7">
    <source>
        <dbReference type="Google" id="ProtNLM"/>
    </source>
</evidence>
<dbReference type="PROSITE" id="PS50088">
    <property type="entry name" value="ANK_REPEAT"/>
    <property type="match status" value="6"/>
</dbReference>
<dbReference type="Proteomes" id="UP000325780">
    <property type="component" value="Unassembled WGS sequence"/>
</dbReference>
<feature type="repeat" description="ANK" evidence="2">
    <location>
        <begin position="966"/>
        <end position="998"/>
    </location>
</feature>
<dbReference type="SUPFAM" id="SSF53167">
    <property type="entry name" value="Purine and uridine phosphorylases"/>
    <property type="match status" value="1"/>
</dbReference>
<dbReference type="Pfam" id="PF22939">
    <property type="entry name" value="WHD_GPIID"/>
    <property type="match status" value="1"/>
</dbReference>
<dbReference type="Gene3D" id="3.40.50.1580">
    <property type="entry name" value="Nucleoside phosphorylase domain"/>
    <property type="match status" value="1"/>
</dbReference>
<feature type="domain" description="GPI inositol-deacylase winged helix" evidence="3">
    <location>
        <begin position="660"/>
        <end position="737"/>
    </location>
</feature>
<dbReference type="InterPro" id="IPR002110">
    <property type="entry name" value="Ankyrin_rpt"/>
</dbReference>
<evidence type="ECO:0000259" key="3">
    <source>
        <dbReference type="Pfam" id="PF22939"/>
    </source>
</evidence>
<keyword evidence="1" id="KW-0677">Repeat</keyword>
<dbReference type="SMART" id="SM00248">
    <property type="entry name" value="ANK"/>
    <property type="match status" value="9"/>
</dbReference>
<gene>
    <name evidence="5" type="ORF">BDV25DRAFT_169222</name>
</gene>
<evidence type="ECO:0000259" key="4">
    <source>
        <dbReference type="Pfam" id="PF24883"/>
    </source>
</evidence>
<dbReference type="OrthoDB" id="1577640at2759"/>
<evidence type="ECO:0000256" key="2">
    <source>
        <dbReference type="PROSITE-ProRule" id="PRU00023"/>
    </source>
</evidence>
<reference evidence="5 6" key="1">
    <citation type="submission" date="2019-04" db="EMBL/GenBank/DDBJ databases">
        <title>Friends and foes A comparative genomics study of 23 Aspergillus species from section Flavi.</title>
        <authorList>
            <consortium name="DOE Joint Genome Institute"/>
            <person name="Kjaerbolling I."/>
            <person name="Vesth T."/>
            <person name="Frisvad J.C."/>
            <person name="Nybo J.L."/>
            <person name="Theobald S."/>
            <person name="Kildgaard S."/>
            <person name="Isbrandt T."/>
            <person name="Kuo A."/>
            <person name="Sato A."/>
            <person name="Lyhne E.K."/>
            <person name="Kogle M.E."/>
            <person name="Wiebenga A."/>
            <person name="Kun R.S."/>
            <person name="Lubbers R.J."/>
            <person name="Makela M.R."/>
            <person name="Barry K."/>
            <person name="Chovatia M."/>
            <person name="Clum A."/>
            <person name="Daum C."/>
            <person name="Haridas S."/>
            <person name="He G."/>
            <person name="LaButti K."/>
            <person name="Lipzen A."/>
            <person name="Mondo S."/>
            <person name="Riley R."/>
            <person name="Salamov A."/>
            <person name="Simmons B.A."/>
            <person name="Magnuson J.K."/>
            <person name="Henrissat B."/>
            <person name="Mortensen U.H."/>
            <person name="Larsen T.O."/>
            <person name="Devries R.P."/>
            <person name="Grigoriev I.V."/>
            <person name="Machida M."/>
            <person name="Baker S.E."/>
            <person name="Andersen M.R."/>
        </authorList>
    </citation>
    <scope>NUCLEOTIDE SEQUENCE [LARGE SCALE GENOMIC DNA]</scope>
    <source>
        <strain evidence="5 6">IBT 18842</strain>
    </source>
</reference>
<feature type="repeat" description="ANK" evidence="2">
    <location>
        <begin position="1033"/>
        <end position="1065"/>
    </location>
</feature>
<dbReference type="PROSITE" id="PS50297">
    <property type="entry name" value="ANK_REP_REGION"/>
    <property type="match status" value="6"/>
</dbReference>
<feature type="domain" description="Nephrocystin 3-like N-terminal" evidence="4">
    <location>
        <begin position="384"/>
        <end position="545"/>
    </location>
</feature>
<feature type="repeat" description="ANK" evidence="2">
    <location>
        <begin position="867"/>
        <end position="899"/>
    </location>
</feature>
<dbReference type="InterPro" id="IPR036770">
    <property type="entry name" value="Ankyrin_rpt-contain_sf"/>
</dbReference>
<dbReference type="InterPro" id="IPR054471">
    <property type="entry name" value="GPIID_WHD"/>
</dbReference>
<dbReference type="Pfam" id="PF12796">
    <property type="entry name" value="Ank_2"/>
    <property type="match status" value="3"/>
</dbReference>
<feature type="repeat" description="ANK" evidence="2">
    <location>
        <begin position="999"/>
        <end position="1031"/>
    </location>
</feature>
<organism evidence="5 6">
    <name type="scientific">Aspergillus avenaceus</name>
    <dbReference type="NCBI Taxonomy" id="36643"/>
    <lineage>
        <taxon>Eukaryota</taxon>
        <taxon>Fungi</taxon>
        <taxon>Dikarya</taxon>
        <taxon>Ascomycota</taxon>
        <taxon>Pezizomycotina</taxon>
        <taxon>Eurotiomycetes</taxon>
        <taxon>Eurotiomycetidae</taxon>
        <taxon>Eurotiales</taxon>
        <taxon>Aspergillaceae</taxon>
        <taxon>Aspergillus</taxon>
        <taxon>Aspergillus subgen. Circumdati</taxon>
    </lineage>
</organism>
<evidence type="ECO:0000256" key="1">
    <source>
        <dbReference type="ARBA" id="ARBA00022737"/>
    </source>
</evidence>
<dbReference type="EMBL" id="ML742213">
    <property type="protein sequence ID" value="KAE8147319.1"/>
    <property type="molecule type" value="Genomic_DNA"/>
</dbReference>
<dbReference type="Gene3D" id="3.40.50.300">
    <property type="entry name" value="P-loop containing nucleotide triphosphate hydrolases"/>
    <property type="match status" value="1"/>
</dbReference>
<dbReference type="InterPro" id="IPR053137">
    <property type="entry name" value="NLR-like"/>
</dbReference>
<dbReference type="PANTHER" id="PTHR46082:SF11">
    <property type="entry name" value="AAA+ ATPASE DOMAIN-CONTAINING PROTEIN-RELATED"/>
    <property type="match status" value="1"/>
</dbReference>
<sequence length="1181" mass="130354">MDTMASKTPQLENTAYTVGWIAALPHERAAARAMLDKTHAPPRQKNPNDRNNYTLGSINGPNGEHNVVIASFPSGRYGTTSAATAATQMLSSFPTVKVGLMVGIGGGIPSEENDIRLGDVVVSKPEGAFGGVRQYDYGKATVSGFEECGALNSPPDVLLNAMCELQSNHEMMGSSMIPEILSDMYKAYPAMADTRKGSVYVHQGAENDRLFSADCLHTGSKKDCSECNISKEIERPERPDHNPCIHYGTIASGNQVIKDPKLRDSLSDDCLCFETEAAGLMNCFPCLVIRGICDYCDSHKNDQWQRYAAATAAAYAKELLQLTDTFDIENTPDARRAVMNDLSEIKSIAKELSQSQSQTDFFKWLSPLSPSARHYENQKRRVEGTGIWLFEDPDFLDWFSESPSSRVLFCYGDPGVGKTIISSVVIDRLQELVTPESAIGVAYLYGDYRDQKEQTSENLIGTIVRQLLALLPIIPPGMMDIYKLQAKQDRPLSFPEAEKLLHMACEQFSKVYVCVDALDELNDIRSLLIALQGQSSPMQVYITGRPHIRTTLEKYIPNKREIAVQAHEYDIRKFIDREIGGPNDLEPDAMDEKLRQDIQEKVLAAAKGVFLLPVLQVRSVLQATTLRRRERALEALPSSIGDAFASTMVRIEQQPDAQSEKAQRIISWVHLAERPITVDELLCSFAVEDGDKTFNPRGIPVRDTLVDCCQGLVIIDQETCTVRLVHYSLEEYLSQQGHVFGISKVQWHSQIARTCLTFLTFLIMPTGDCIDSALLSYASAMWGHHLRKSEHLPGAPLQLAKGYLHSQLTHGRVSLRLLYDCMYGNRYRGDELCHIASSAHIAAFFGLHAIMLHLCLEGFDIDSIDVEGLTPLSWAAKCGHKPVVNLLLEKGVEIDSRDATGKTPLLLALRAAHESVAKSLINKGTSVDVKDNLNNTAMSYAAENNCEEIAKILVERCAPIDIKNEFGLTPLLLAVQGGFQPIFELLLAHGAAVESMDGYGRTALIFAVSCGFETMVKLLLKNGANVEAFDRKYGRTPLIWATAEGNETMARLLIEKGAAVDAVDAGFGWTPLLWTSVKGFEPIAKLLLENGAAIAPVERDGYGRTPLLLALEARNDAVVRLLIENGAATDIHWTSHDEQVNWVDEKGLDGLMDLLGFTTDHSGHRSKKVPNAKDPVDLYFD</sequence>
<accession>A0A5N6TMI0</accession>
<dbReference type="InterPro" id="IPR035994">
    <property type="entry name" value="Nucleoside_phosphorylase_sf"/>
</dbReference>
<dbReference type="InterPro" id="IPR056884">
    <property type="entry name" value="NPHP3-like_N"/>
</dbReference>
<dbReference type="AlphaFoldDB" id="A0A5N6TMI0"/>
<name>A0A5N6TMI0_ASPAV</name>
<dbReference type="Gene3D" id="1.25.40.20">
    <property type="entry name" value="Ankyrin repeat-containing domain"/>
    <property type="match status" value="1"/>
</dbReference>
<keyword evidence="2" id="KW-0040">ANK repeat</keyword>
<feature type="repeat" description="ANK" evidence="2">
    <location>
        <begin position="900"/>
        <end position="932"/>
    </location>
</feature>
<dbReference type="Pfam" id="PF24883">
    <property type="entry name" value="NPHP3_N"/>
    <property type="match status" value="1"/>
</dbReference>
<dbReference type="GO" id="GO:0003824">
    <property type="term" value="F:catalytic activity"/>
    <property type="evidence" value="ECO:0007669"/>
    <property type="project" value="InterPro"/>
</dbReference>
<evidence type="ECO:0000313" key="6">
    <source>
        <dbReference type="Proteomes" id="UP000325780"/>
    </source>
</evidence>
<dbReference type="PANTHER" id="PTHR46082">
    <property type="entry name" value="ATP/GTP-BINDING PROTEIN-RELATED"/>
    <property type="match status" value="1"/>
</dbReference>
<protein>
    <recommendedName>
        <fullName evidence="7">Ankyrin repeat-containing domain protein</fullName>
    </recommendedName>
</protein>
<dbReference type="InterPro" id="IPR027417">
    <property type="entry name" value="P-loop_NTPase"/>
</dbReference>
<evidence type="ECO:0000313" key="5">
    <source>
        <dbReference type="EMBL" id="KAE8147319.1"/>
    </source>
</evidence>
<dbReference type="Pfam" id="PF13637">
    <property type="entry name" value="Ank_4"/>
    <property type="match status" value="1"/>
</dbReference>
<proteinExistence type="predicted"/>
<feature type="repeat" description="ANK" evidence="2">
    <location>
        <begin position="1102"/>
        <end position="1134"/>
    </location>
</feature>